<organism evidence="1">
    <name type="scientific">Siphoviridae sp. cty1O100</name>
    <dbReference type="NCBI Taxonomy" id="2825743"/>
    <lineage>
        <taxon>Viruses</taxon>
        <taxon>Duplodnaviria</taxon>
        <taxon>Heunggongvirae</taxon>
        <taxon>Uroviricota</taxon>
        <taxon>Caudoviricetes</taxon>
    </lineage>
</organism>
<dbReference type="InterPro" id="IPR013785">
    <property type="entry name" value="Aldolase_TIM"/>
</dbReference>
<sequence>MKMRKKIVMMEIKRKYTDEPGADKGAIHLMINRWCGNSCQLCCNKQYDLDTVPVVTVEELKAAHTVMLTGGEPFAVYDIDSFCSHLRLDYPNIKQLYIYTSGGVMFTNDDIIHHYDRFFTRVDGINFSPKSKYDYAAIKKMLTNRHFAIEFITHARSNRIILMPNDFMTCEQQEEYINSLHLKGLAVWGAKFEVEYREWQEDFKPNGGVWRRLPVFL</sequence>
<dbReference type="EMBL" id="BK015572">
    <property type="protein sequence ID" value="DAE13903.1"/>
    <property type="molecule type" value="Genomic_DNA"/>
</dbReference>
<proteinExistence type="predicted"/>
<accession>A0A8S5Q3J3</accession>
<protein>
    <submittedName>
        <fullName evidence="1">7-carboxy-7-deazaguanine synthase</fullName>
    </submittedName>
</protein>
<name>A0A8S5Q3J3_9CAUD</name>
<dbReference type="Gene3D" id="3.20.20.70">
    <property type="entry name" value="Aldolase class I"/>
    <property type="match status" value="1"/>
</dbReference>
<evidence type="ECO:0000313" key="1">
    <source>
        <dbReference type="EMBL" id="DAE13903.1"/>
    </source>
</evidence>
<reference evidence="1" key="1">
    <citation type="journal article" date="2021" name="Proc. Natl. Acad. Sci. U.S.A.">
        <title>A Catalog of Tens of Thousands of Viruses from Human Metagenomes Reveals Hidden Associations with Chronic Diseases.</title>
        <authorList>
            <person name="Tisza M.J."/>
            <person name="Buck C.B."/>
        </authorList>
    </citation>
    <scope>NUCLEOTIDE SEQUENCE</scope>
    <source>
        <strain evidence="1">Cty1O100</strain>
    </source>
</reference>
<dbReference type="SUPFAM" id="SSF102114">
    <property type="entry name" value="Radical SAM enzymes"/>
    <property type="match status" value="1"/>
</dbReference>
<dbReference type="InterPro" id="IPR058240">
    <property type="entry name" value="rSAM_sf"/>
</dbReference>